<dbReference type="InterPro" id="IPR015813">
    <property type="entry name" value="Pyrv/PenolPyrv_kinase-like_dom"/>
</dbReference>
<accession>T2G7L5</accession>
<evidence type="ECO:0000256" key="13">
    <source>
        <dbReference type="RuleBase" id="RU000504"/>
    </source>
</evidence>
<keyword evidence="4 13" id="KW-0808">Transferase</keyword>
<evidence type="ECO:0000256" key="4">
    <source>
        <dbReference type="ARBA" id="ARBA00022679"/>
    </source>
</evidence>
<dbReference type="AlphaFoldDB" id="T2G7L5"/>
<reference evidence="17" key="2">
    <citation type="submission" date="2013-07" db="EMBL/GenBank/DDBJ databases">
        <authorList>
            <person name="Morais-Silva F.O."/>
            <person name="Rezende A.M."/>
            <person name="Pimentel C."/>
            <person name="Resende D.M."/>
            <person name="Santos C.I."/>
            <person name="Clemente C."/>
            <person name="de Oliveira L.M."/>
            <person name="da Silva S.M."/>
            <person name="Costa D.A."/>
            <person name="Varela-Raposo A."/>
            <person name="Horacio E.C.A."/>
            <person name="Matos M."/>
            <person name="Flores O."/>
            <person name="Ruiz J.C."/>
            <person name="Rodrigues-Pousada C."/>
        </authorList>
    </citation>
    <scope>NUCLEOTIDE SEQUENCE [LARGE SCALE GENOMIC DNA]</scope>
    <source>
        <strain evidence="17">ATCC 19364 / DSM 1382 / NCIMB 9332 / VKM B-1759</strain>
    </source>
</reference>
<dbReference type="UniPathway" id="UPA00109">
    <property type="reaction ID" value="UER00188"/>
</dbReference>
<evidence type="ECO:0000259" key="15">
    <source>
        <dbReference type="Pfam" id="PF02887"/>
    </source>
</evidence>
<comment type="pathway">
    <text evidence="1 13">Carbohydrate degradation; glycolysis; pyruvate from D-glyceraldehyde 3-phosphate: step 5/5.</text>
</comment>
<dbReference type="Pfam" id="PF02887">
    <property type="entry name" value="PK_C"/>
    <property type="match status" value="1"/>
</dbReference>
<dbReference type="NCBIfam" id="TIGR01064">
    <property type="entry name" value="pyruv_kin"/>
    <property type="match status" value="1"/>
</dbReference>
<keyword evidence="7 13" id="KW-0418">Kinase</keyword>
<reference evidence="16 17" key="1">
    <citation type="journal article" date="2013" name="J. Bacteriol.">
        <title>Roles of HynAB and Ech, the only two hydrogenases found in the model sulfate reducer Desulfovibrio gigas.</title>
        <authorList>
            <person name="Morais-Silva F.O."/>
            <person name="Santos C.I."/>
            <person name="Rodrigues R."/>
            <person name="Pereira I.A."/>
            <person name="Rodrigues-Pousada C."/>
        </authorList>
    </citation>
    <scope>NUCLEOTIDE SEQUENCE [LARGE SCALE GENOMIC DNA]</scope>
    <source>
        <strain evidence="17">ATCC 19364 / DSM 1382 / NCIMB 9332 / VKM B-1759</strain>
    </source>
</reference>
<dbReference type="RefSeq" id="WP_021758706.1">
    <property type="nucleotide sequence ID" value="NC_022444.1"/>
</dbReference>
<evidence type="ECO:0000256" key="8">
    <source>
        <dbReference type="ARBA" id="ARBA00022840"/>
    </source>
</evidence>
<dbReference type="EC" id="2.7.1.40" evidence="3 12"/>
<feature type="domain" description="Pyruvate kinase C-terminal" evidence="15">
    <location>
        <begin position="360"/>
        <end position="457"/>
    </location>
</feature>
<dbReference type="InterPro" id="IPR015806">
    <property type="entry name" value="Pyrv_Knase_insert_dom_sf"/>
</dbReference>
<keyword evidence="5" id="KW-0479">Metal-binding</keyword>
<dbReference type="InterPro" id="IPR015793">
    <property type="entry name" value="Pyrv_Knase_brl"/>
</dbReference>
<dbReference type="GO" id="GO:0004743">
    <property type="term" value="F:pyruvate kinase activity"/>
    <property type="evidence" value="ECO:0007669"/>
    <property type="project" value="UniProtKB-UniRule"/>
</dbReference>
<keyword evidence="17" id="KW-1185">Reference proteome</keyword>
<evidence type="ECO:0000256" key="3">
    <source>
        <dbReference type="ARBA" id="ARBA00012142"/>
    </source>
</evidence>
<dbReference type="PATRIC" id="fig|1121448.10.peg.182"/>
<dbReference type="GO" id="GO:0016301">
    <property type="term" value="F:kinase activity"/>
    <property type="evidence" value="ECO:0007669"/>
    <property type="project" value="UniProtKB-KW"/>
</dbReference>
<dbReference type="GO" id="GO:0005524">
    <property type="term" value="F:ATP binding"/>
    <property type="evidence" value="ECO:0007669"/>
    <property type="project" value="UniProtKB-KW"/>
</dbReference>
<dbReference type="Gene3D" id="3.20.20.60">
    <property type="entry name" value="Phosphoenolpyruvate-binding domains"/>
    <property type="match status" value="1"/>
</dbReference>
<keyword evidence="10 13" id="KW-0324">Glycolysis</keyword>
<dbReference type="Pfam" id="PF00224">
    <property type="entry name" value="PK"/>
    <property type="match status" value="1"/>
</dbReference>
<evidence type="ECO:0000256" key="6">
    <source>
        <dbReference type="ARBA" id="ARBA00022741"/>
    </source>
</evidence>
<dbReference type="InterPro" id="IPR011037">
    <property type="entry name" value="Pyrv_Knase-like_insert_dom_sf"/>
</dbReference>
<evidence type="ECO:0000256" key="1">
    <source>
        <dbReference type="ARBA" id="ARBA00004997"/>
    </source>
</evidence>
<evidence type="ECO:0000259" key="14">
    <source>
        <dbReference type="Pfam" id="PF00224"/>
    </source>
</evidence>
<dbReference type="InterPro" id="IPR015795">
    <property type="entry name" value="Pyrv_Knase_C"/>
</dbReference>
<evidence type="ECO:0000256" key="12">
    <source>
        <dbReference type="NCBIfam" id="TIGR01064"/>
    </source>
</evidence>
<proteinExistence type="inferred from homology"/>
<gene>
    <name evidence="16" type="primary">pyk</name>
    <name evidence="16" type="ORF">DGI_0179</name>
</gene>
<keyword evidence="9 13" id="KW-0460">Magnesium</keyword>
<evidence type="ECO:0000256" key="10">
    <source>
        <dbReference type="ARBA" id="ARBA00023152"/>
    </source>
</evidence>
<dbReference type="InterPro" id="IPR001697">
    <property type="entry name" value="Pyr_Knase"/>
</dbReference>
<keyword evidence="6" id="KW-0547">Nucleotide-binding</keyword>
<dbReference type="STRING" id="1121448.DGI_0179"/>
<evidence type="ECO:0000256" key="7">
    <source>
        <dbReference type="ARBA" id="ARBA00022777"/>
    </source>
</evidence>
<evidence type="ECO:0000256" key="5">
    <source>
        <dbReference type="ARBA" id="ARBA00022723"/>
    </source>
</evidence>
<dbReference type="eggNOG" id="COG0469">
    <property type="taxonomic scope" value="Bacteria"/>
</dbReference>
<evidence type="ECO:0000313" key="17">
    <source>
        <dbReference type="Proteomes" id="UP000016587"/>
    </source>
</evidence>
<dbReference type="GO" id="GO:0000287">
    <property type="term" value="F:magnesium ion binding"/>
    <property type="evidence" value="ECO:0007669"/>
    <property type="project" value="UniProtKB-UniRule"/>
</dbReference>
<dbReference type="EMBL" id="CP006585">
    <property type="protein sequence ID" value="AGW12116.1"/>
    <property type="molecule type" value="Genomic_DNA"/>
</dbReference>
<comment type="catalytic activity">
    <reaction evidence="13">
        <text>pyruvate + ATP = phosphoenolpyruvate + ADP + H(+)</text>
        <dbReference type="Rhea" id="RHEA:18157"/>
        <dbReference type="ChEBI" id="CHEBI:15361"/>
        <dbReference type="ChEBI" id="CHEBI:15378"/>
        <dbReference type="ChEBI" id="CHEBI:30616"/>
        <dbReference type="ChEBI" id="CHEBI:58702"/>
        <dbReference type="ChEBI" id="CHEBI:456216"/>
        <dbReference type="EC" id="2.7.1.40"/>
    </reaction>
</comment>
<dbReference type="SUPFAM" id="SSF52935">
    <property type="entry name" value="PK C-terminal domain-like"/>
    <property type="match status" value="1"/>
</dbReference>
<protein>
    <recommendedName>
        <fullName evidence="3 12">Pyruvate kinase</fullName>
        <ecNumber evidence="3 12">2.7.1.40</ecNumber>
    </recommendedName>
</protein>
<name>T2G7L5_MEGG1</name>
<comment type="similarity">
    <text evidence="2 13">Belongs to the pyruvate kinase family.</text>
</comment>
<sequence length="483" mass="52935">MHTRIVATLGPKSTDYEKMRDMVEHGVRIFRLNFSHAGAEAFVPAVKIIRQLEEDLGIPLTAMGDLCGPKIRIGEVTGSPLQMNQGETVVLGLPPFREQAGEHVFISLDMPELLQGLEVGMPVSLSDGMLNFTVTKVRKVDQLFEMRALNRGMLTSNKGIAFPGKFHPMPALTEKDRKDVREGIGIGLDAFALSFVQNGRDVDDLIDEMQKYGKRLPIISKLERKNALDDLDAILERSDAVMVARGDLGLECPLAELPIIQKKIIRAARHAQKASIVATQMLLSMVKNPGPTRAEATDVANAIMDGADCVMLSEETAIGDYPVEAVKFINGVAEHAEAYFLERIQGPYAPKKESNPAKYIAYSACLLADTLNSNCLVCHSASGATARLISSRRPAKPVYALSPTESVLRTLNFFFGLRPRKVDPAIARHMDRAEQFIKSAPFIKTGDSVIITSGQPTPGQPLVCDLDPCHPVLSTNEIKVYYK</sequence>
<dbReference type="NCBIfam" id="NF004491">
    <property type="entry name" value="PRK05826.1"/>
    <property type="match status" value="1"/>
</dbReference>
<evidence type="ECO:0000313" key="16">
    <source>
        <dbReference type="EMBL" id="AGW12116.1"/>
    </source>
</evidence>
<dbReference type="GO" id="GO:0030955">
    <property type="term" value="F:potassium ion binding"/>
    <property type="evidence" value="ECO:0007669"/>
    <property type="project" value="UniProtKB-UniRule"/>
</dbReference>
<dbReference type="InterPro" id="IPR040442">
    <property type="entry name" value="Pyrv_kinase-like_dom_sf"/>
</dbReference>
<dbReference type="HOGENOM" id="CLU_015439_0_2_7"/>
<organism evidence="16 17">
    <name type="scientific">Megalodesulfovibrio gigas (strain ATCC 19364 / DSM 1382 / NCIMB 9332 / VKM B-1759)</name>
    <name type="common">Desulfovibrio gigas</name>
    <dbReference type="NCBI Taxonomy" id="1121448"/>
    <lineage>
        <taxon>Bacteria</taxon>
        <taxon>Pseudomonadati</taxon>
        <taxon>Thermodesulfobacteriota</taxon>
        <taxon>Desulfovibrionia</taxon>
        <taxon>Desulfovibrionales</taxon>
        <taxon>Desulfovibrionaceae</taxon>
        <taxon>Megalodesulfovibrio</taxon>
    </lineage>
</organism>
<keyword evidence="11 16" id="KW-0670">Pyruvate</keyword>
<evidence type="ECO:0000256" key="11">
    <source>
        <dbReference type="ARBA" id="ARBA00023317"/>
    </source>
</evidence>
<dbReference type="KEGG" id="dgg:DGI_0179"/>
<feature type="domain" description="Pyruvate kinase barrel" evidence="14">
    <location>
        <begin position="2"/>
        <end position="326"/>
    </location>
</feature>
<dbReference type="InterPro" id="IPR036918">
    <property type="entry name" value="Pyrv_Knase_C_sf"/>
</dbReference>
<dbReference type="Gene3D" id="2.40.33.10">
    <property type="entry name" value="PK beta-barrel domain-like"/>
    <property type="match status" value="1"/>
</dbReference>
<dbReference type="OrthoDB" id="9812123at2"/>
<dbReference type="SUPFAM" id="SSF51621">
    <property type="entry name" value="Phosphoenolpyruvate/pyruvate domain"/>
    <property type="match status" value="1"/>
</dbReference>
<evidence type="ECO:0000256" key="2">
    <source>
        <dbReference type="ARBA" id="ARBA00008663"/>
    </source>
</evidence>
<evidence type="ECO:0000256" key="9">
    <source>
        <dbReference type="ARBA" id="ARBA00022842"/>
    </source>
</evidence>
<dbReference type="Gene3D" id="3.40.1380.20">
    <property type="entry name" value="Pyruvate kinase, C-terminal domain"/>
    <property type="match status" value="1"/>
</dbReference>
<dbReference type="Proteomes" id="UP000016587">
    <property type="component" value="Chromosome"/>
</dbReference>
<dbReference type="SUPFAM" id="SSF50800">
    <property type="entry name" value="PK beta-barrel domain-like"/>
    <property type="match status" value="1"/>
</dbReference>
<keyword evidence="8" id="KW-0067">ATP-binding</keyword>
<dbReference type="PRINTS" id="PR01050">
    <property type="entry name" value="PYRUVTKNASE"/>
</dbReference>
<dbReference type="PANTHER" id="PTHR11817">
    <property type="entry name" value="PYRUVATE KINASE"/>
    <property type="match status" value="1"/>
</dbReference>